<keyword evidence="8" id="KW-1185">Reference proteome</keyword>
<comment type="subcellular location">
    <subcellularLocation>
        <location evidence="1">Membrane</location>
        <topology evidence="1">Single-pass membrane protein</topology>
    </subcellularLocation>
</comment>
<dbReference type="Gramene" id="TraesCS2D03G1144900.1">
    <property type="protein sequence ID" value="TraesCS2D03G1144900.1.CDS1"/>
    <property type="gene ID" value="TraesCS2D03G1144900"/>
</dbReference>
<dbReference type="PANTHER" id="PTHR33138:SF49">
    <property type="entry name" value="WALL-ASSOCIATED RECEPTOR KINASE GALACTURONAN-BINDING DOMAIN-CONTAINING PROTEIN"/>
    <property type="match status" value="1"/>
</dbReference>
<reference evidence="7" key="1">
    <citation type="submission" date="2018-08" db="EMBL/GenBank/DDBJ databases">
        <authorList>
            <person name="Rossello M."/>
        </authorList>
    </citation>
    <scope>NUCLEOTIDE SEQUENCE [LARGE SCALE GENOMIC DNA]</scope>
    <source>
        <strain evidence="7">cv. Chinese Spring</strain>
    </source>
</reference>
<evidence type="ECO:0000259" key="6">
    <source>
        <dbReference type="Pfam" id="PF14380"/>
    </source>
</evidence>
<evidence type="ECO:0000313" key="7">
    <source>
        <dbReference type="EnsemblPlants" id="TraesCS2D02G513200.1.cds1"/>
    </source>
</evidence>
<dbReference type="InterPro" id="IPR025287">
    <property type="entry name" value="WAK_GUB"/>
</dbReference>
<dbReference type="Proteomes" id="UP000019116">
    <property type="component" value="Chromosome 2D"/>
</dbReference>
<dbReference type="EnsemblPlants" id="TraesCS2D02G513200.1">
    <property type="protein sequence ID" value="TraesCS2D02G513200.1.cds1"/>
    <property type="gene ID" value="TraesCS2D02G513200"/>
</dbReference>
<dbReference type="PaxDb" id="4565-Traes_2DL_CA49F36AD1.2"/>
<feature type="domain" description="Wall-associated receptor kinase galacturonan-binding" evidence="5">
    <location>
        <begin position="26"/>
        <end position="84"/>
    </location>
</feature>
<dbReference type="Gramene" id="TraesCS2D02G513200.1">
    <property type="protein sequence ID" value="TraesCS2D02G513200.1.cds1"/>
    <property type="gene ID" value="TraesCS2D02G513200"/>
</dbReference>
<proteinExistence type="predicted"/>
<dbReference type="Pfam" id="PF13947">
    <property type="entry name" value="GUB_WAK_bind"/>
    <property type="match status" value="1"/>
</dbReference>
<dbReference type="Gramene" id="TraesLDM2D03G01280540.1">
    <property type="protein sequence ID" value="TraesLDM2D03G01280540.1.CDS1"/>
    <property type="gene ID" value="TraesLDM2D03G01280540"/>
</dbReference>
<protein>
    <recommendedName>
        <fullName evidence="9">Wall-associated receptor kinase galacturonan-binding domain-containing protein</fullName>
    </recommendedName>
</protein>
<dbReference type="InterPro" id="IPR032872">
    <property type="entry name" value="WAK_assoc_C"/>
</dbReference>
<evidence type="ECO:0000259" key="5">
    <source>
        <dbReference type="Pfam" id="PF13947"/>
    </source>
</evidence>
<name>A0A3B6DPM8_WHEAT</name>
<feature type="signal peptide" evidence="4">
    <location>
        <begin position="1"/>
        <end position="18"/>
    </location>
</feature>
<feature type="domain" description="Wall-associated receptor kinase C-terminal" evidence="6">
    <location>
        <begin position="168"/>
        <end position="241"/>
    </location>
</feature>
<organism evidence="7">
    <name type="scientific">Triticum aestivum</name>
    <name type="common">Wheat</name>
    <dbReference type="NCBI Taxonomy" id="4565"/>
    <lineage>
        <taxon>Eukaryota</taxon>
        <taxon>Viridiplantae</taxon>
        <taxon>Streptophyta</taxon>
        <taxon>Embryophyta</taxon>
        <taxon>Tracheophyta</taxon>
        <taxon>Spermatophyta</taxon>
        <taxon>Magnoliopsida</taxon>
        <taxon>Liliopsida</taxon>
        <taxon>Poales</taxon>
        <taxon>Poaceae</taxon>
        <taxon>BOP clade</taxon>
        <taxon>Pooideae</taxon>
        <taxon>Triticodae</taxon>
        <taxon>Triticeae</taxon>
        <taxon>Triticinae</taxon>
        <taxon>Triticum</taxon>
    </lineage>
</organism>
<dbReference type="OMA" id="RDCENSG"/>
<keyword evidence="2 4" id="KW-0732">Signal</keyword>
<dbReference type="PANTHER" id="PTHR33138">
    <property type="entry name" value="OS01G0690200 PROTEIN"/>
    <property type="match status" value="1"/>
</dbReference>
<dbReference type="Pfam" id="PF14380">
    <property type="entry name" value="WAK_assoc"/>
    <property type="match status" value="1"/>
</dbReference>
<reference evidence="7" key="2">
    <citation type="submission" date="2018-10" db="UniProtKB">
        <authorList>
            <consortium name="EnsemblPlants"/>
        </authorList>
    </citation>
    <scope>IDENTIFICATION</scope>
</reference>
<dbReference type="Gramene" id="TraesPARA_EIv1.0_0748540.1">
    <property type="protein sequence ID" value="TraesPARA_EIv1.0_0748540.1.CDS1"/>
    <property type="gene ID" value="TraesPARA_EIv1.0_0748540"/>
</dbReference>
<dbReference type="GO" id="GO:0030247">
    <property type="term" value="F:polysaccharide binding"/>
    <property type="evidence" value="ECO:0007669"/>
    <property type="project" value="InterPro"/>
</dbReference>
<feature type="chain" id="PRO_5043173004" description="Wall-associated receptor kinase galacturonan-binding domain-containing protein" evidence="4">
    <location>
        <begin position="19"/>
        <end position="256"/>
    </location>
</feature>
<evidence type="ECO:0000256" key="3">
    <source>
        <dbReference type="ARBA" id="ARBA00023180"/>
    </source>
</evidence>
<evidence type="ECO:0000313" key="8">
    <source>
        <dbReference type="Proteomes" id="UP000019116"/>
    </source>
</evidence>
<keyword evidence="3" id="KW-0325">Glycoprotein</keyword>
<evidence type="ECO:0008006" key="9">
    <source>
        <dbReference type="Google" id="ProtNLM"/>
    </source>
</evidence>
<dbReference type="GO" id="GO:0016020">
    <property type="term" value="C:membrane"/>
    <property type="evidence" value="ECO:0007669"/>
    <property type="project" value="UniProtKB-SubCell"/>
</dbReference>
<dbReference type="OrthoDB" id="643296at2759"/>
<evidence type="ECO:0000256" key="1">
    <source>
        <dbReference type="ARBA" id="ARBA00004167"/>
    </source>
</evidence>
<dbReference type="STRING" id="4565.A0A3B6DPM8"/>
<evidence type="ECO:0000256" key="2">
    <source>
        <dbReference type="ARBA" id="ARBA00022729"/>
    </source>
</evidence>
<dbReference type="AlphaFoldDB" id="A0A3B6DPM8"/>
<evidence type="ECO:0000256" key="4">
    <source>
        <dbReference type="SAM" id="SignalP"/>
    </source>
</evidence>
<accession>A0A3B6DPM8</accession>
<sequence length="256" mass="27614">MAFLLLLMAASLAASATAAMEAEPACSPSLCGAVQVRYPFWLDGGGGGNVCGYPSLRLECRGGTPVLRLPSGDYRVHRISYGDNGDDGTFTLHDSIVHNSRCPLVVGRNLTLPEGSPPPFSLTGNDMNVTFYLRCPFNASPSHMVACLEEADGVHHTYAFKDGDYLLPYEFNSLCQDVVGMPVLRSSLGGSRWIHRVFRALRRGFELRWTRALEGRCRDCENSGGLCGHLGDAPYQFTCFTAPAAPAPAPALPLSL</sequence>